<dbReference type="InterPro" id="IPR055414">
    <property type="entry name" value="LRR_R13L4/SHOC2-like"/>
</dbReference>
<evidence type="ECO:0000259" key="8">
    <source>
        <dbReference type="Pfam" id="PF18052"/>
    </source>
</evidence>
<evidence type="ECO:0000259" key="9">
    <source>
        <dbReference type="Pfam" id="PF23559"/>
    </source>
</evidence>
<dbReference type="Gene3D" id="3.40.50.300">
    <property type="entry name" value="P-loop containing nucleotide triphosphate hydrolases"/>
    <property type="match status" value="1"/>
</dbReference>
<evidence type="ECO:0000259" key="7">
    <source>
        <dbReference type="Pfam" id="PF00931"/>
    </source>
</evidence>
<dbReference type="GO" id="GO:0002758">
    <property type="term" value="P:innate immune response-activating signaling pathway"/>
    <property type="evidence" value="ECO:0007669"/>
    <property type="project" value="UniProtKB-ARBA"/>
</dbReference>
<dbReference type="Gene3D" id="1.20.5.4130">
    <property type="match status" value="1"/>
</dbReference>
<dbReference type="EMBL" id="CP144745">
    <property type="protein sequence ID" value="WVZ50016.1"/>
    <property type="molecule type" value="Genomic_DNA"/>
</dbReference>
<dbReference type="Gene3D" id="3.80.10.10">
    <property type="entry name" value="Ribonuclease Inhibitor"/>
    <property type="match status" value="1"/>
</dbReference>
<keyword evidence="12" id="KW-1185">Reference proteome</keyword>
<evidence type="ECO:0000259" key="10">
    <source>
        <dbReference type="Pfam" id="PF23598"/>
    </source>
</evidence>
<dbReference type="Pfam" id="PF23598">
    <property type="entry name" value="LRR_14"/>
    <property type="match status" value="1"/>
</dbReference>
<dbReference type="PRINTS" id="PR00364">
    <property type="entry name" value="DISEASERSIST"/>
</dbReference>
<dbReference type="CDD" id="cd14798">
    <property type="entry name" value="RX-CC_like"/>
    <property type="match status" value="1"/>
</dbReference>
<keyword evidence="3" id="KW-0677">Repeat</keyword>
<evidence type="ECO:0000256" key="1">
    <source>
        <dbReference type="ARBA" id="ARBA00008894"/>
    </source>
</evidence>
<feature type="domain" description="Disease resistance protein winged helix" evidence="9">
    <location>
        <begin position="473"/>
        <end position="543"/>
    </location>
</feature>
<evidence type="ECO:0000256" key="5">
    <source>
        <dbReference type="ARBA" id="ARBA00022821"/>
    </source>
</evidence>
<dbReference type="InterPro" id="IPR042197">
    <property type="entry name" value="Apaf_helical"/>
</dbReference>
<dbReference type="PANTHER" id="PTHR23155">
    <property type="entry name" value="DISEASE RESISTANCE PROTEIN RP"/>
    <property type="match status" value="1"/>
</dbReference>
<dbReference type="Pfam" id="PF00931">
    <property type="entry name" value="NB-ARC"/>
    <property type="match status" value="1"/>
</dbReference>
<dbReference type="InterPro" id="IPR027417">
    <property type="entry name" value="P-loop_NTPase"/>
</dbReference>
<feature type="domain" description="NB-ARC" evidence="7">
    <location>
        <begin position="212"/>
        <end position="387"/>
    </location>
</feature>
<accession>A0AAQ3PNA6</accession>
<dbReference type="Pfam" id="PF18052">
    <property type="entry name" value="Rx_N"/>
    <property type="match status" value="1"/>
</dbReference>
<dbReference type="InterPro" id="IPR041118">
    <property type="entry name" value="Rx_N"/>
</dbReference>
<protein>
    <submittedName>
        <fullName evidence="11">Uncharacterized protein</fullName>
    </submittedName>
</protein>
<keyword evidence="4" id="KW-0547">Nucleotide-binding</keyword>
<dbReference type="SUPFAM" id="SSF52047">
    <property type="entry name" value="RNI-like"/>
    <property type="match status" value="1"/>
</dbReference>
<dbReference type="InterPro" id="IPR044974">
    <property type="entry name" value="Disease_R_plants"/>
</dbReference>
<name>A0AAQ3PNA6_PASNO</name>
<dbReference type="SUPFAM" id="SSF52540">
    <property type="entry name" value="P-loop containing nucleoside triphosphate hydrolases"/>
    <property type="match status" value="1"/>
</dbReference>
<dbReference type="GO" id="GO:0042742">
    <property type="term" value="P:defense response to bacterium"/>
    <property type="evidence" value="ECO:0007669"/>
    <property type="project" value="UniProtKB-ARBA"/>
</dbReference>
<dbReference type="Pfam" id="PF23559">
    <property type="entry name" value="WHD_DRP"/>
    <property type="match status" value="1"/>
</dbReference>
<keyword evidence="5" id="KW-0611">Plant defense</keyword>
<keyword evidence="2" id="KW-0433">Leucine-rich repeat</keyword>
<gene>
    <name evidence="11" type="ORF">U9M48_001315</name>
</gene>
<feature type="domain" description="Disease resistance N-terminal" evidence="8">
    <location>
        <begin position="40"/>
        <end position="127"/>
    </location>
</feature>
<evidence type="ECO:0000313" key="12">
    <source>
        <dbReference type="Proteomes" id="UP001341281"/>
    </source>
</evidence>
<comment type="similarity">
    <text evidence="1">Belongs to the disease resistance NB-LRR family.</text>
</comment>
<dbReference type="Gene3D" id="1.10.10.10">
    <property type="entry name" value="Winged helix-like DNA-binding domain superfamily/Winged helix DNA-binding domain"/>
    <property type="match status" value="1"/>
</dbReference>
<dbReference type="PANTHER" id="PTHR23155:SF1228">
    <property type="entry name" value="NB-ARC DOMAIN CONTAINING PROTEIN, EXPRESSED"/>
    <property type="match status" value="1"/>
</dbReference>
<reference evidence="11 12" key="1">
    <citation type="submission" date="2024-02" db="EMBL/GenBank/DDBJ databases">
        <title>High-quality chromosome-scale genome assembly of Pensacola bahiagrass (Paspalum notatum Flugge var. saurae).</title>
        <authorList>
            <person name="Vega J.M."/>
            <person name="Podio M."/>
            <person name="Orjuela J."/>
            <person name="Siena L.A."/>
            <person name="Pessino S.C."/>
            <person name="Combes M.C."/>
            <person name="Mariac C."/>
            <person name="Albertini E."/>
            <person name="Pupilli F."/>
            <person name="Ortiz J.P.A."/>
            <person name="Leblanc O."/>
        </authorList>
    </citation>
    <scope>NUCLEOTIDE SEQUENCE [LARGE SCALE GENOMIC DNA]</scope>
    <source>
        <strain evidence="11">R1</strain>
        <tissue evidence="11">Leaf</tissue>
    </source>
</reference>
<keyword evidence="6" id="KW-0175">Coiled coil</keyword>
<dbReference type="InterPro" id="IPR036388">
    <property type="entry name" value="WH-like_DNA-bd_sf"/>
</dbReference>
<feature type="domain" description="Disease resistance R13L4/SHOC-2-like LRR" evidence="10">
    <location>
        <begin position="594"/>
        <end position="946"/>
    </location>
</feature>
<dbReference type="FunFam" id="3.40.50.300:FF:001091">
    <property type="entry name" value="Probable disease resistance protein At1g61300"/>
    <property type="match status" value="1"/>
</dbReference>
<dbReference type="FunFam" id="1.10.10.10:FF:000322">
    <property type="entry name" value="Probable disease resistance protein At1g63360"/>
    <property type="match status" value="1"/>
</dbReference>
<dbReference type="InterPro" id="IPR038005">
    <property type="entry name" value="RX-like_CC"/>
</dbReference>
<sequence>MWTTPNRLFSKLRPCPSPFAPLLSVRGGERERQTMDAQGALSSLLNKLADLLADECARLKGVRREIRFLRSELNNMHAVLQKCAAMENPDIQVKAWTKELRELAYDIEDCVDNFVHGVDTDHRRHGHAAGGIKEFFRKCVRRLKTLVARHRVANQVQELKARVVEVAGQRVRYKLDDQVSSIVSSGNRPIDPRLCALFAEESHLVGIDGPRDELASWLLDDGEVGCVIGRKVLSIYGFGGLGKSTLANEVRRKIGKQFDFHALVSVSQKPDFRKILWSVLSRIEKKSTFVKERETWDDEMIIEKIRELLQQKRYFIIIDDIWSVEAWDLLKCALPENNKGSRVITTTRIESVARACCALPSDRCYKIEPLNEFHSRSLLFKKVFGREDGCPDKIEHVSDDILRKCSGLPLAIVSIASLLANRSNIQEQWEKVRASTGSVLQINHGIGGMKTILSLSYSDLPQYLKTCLLYLSIFPEDYDIERGSLVRRWIAEGFVNEGSWQIAEDVAEIYFNELINRSMIQPVDIDYVGRVRVCRVHDMMLELLKSKAKEENFVKIIGPSSMSTKSEGVVRRLSIEFSDQDQKLAPKEVASLTHIRSFSAFGPCQSQTLPFAYLKVLRVLSLDCQFNGSFDLKIICKLHQLKYLRLNAPELPAEIGELQFLETLEWCNYSWRNLFPHGVARLHNLKHLLVDWEGMLPEAIGSMQSLKTLSHFNICDSPVSAVQELGKLRNLRDLSISWDQKEPTDARYKDYMSSSLSKLASYSLQSLRIESEQAIPVNFLVSLSPPPYLLRQFWMWNCYFQRCPKWIAPLGRLAELKLDVWDLEDEDLDLLGELPALLHLQLWVVPLRKDKIAVKETGFHSVVSFRLWSGLPCLIFHEKSMPKLETLELMFSACGAEAYGSTHSGIKHLNSLKNVTVQLYTTGARPSNIEAAFRKIEYEIANHPKNLNTILATSSDNYLGEVMDDGNIDGHLNGNMVKMNLDEDNKVIYALGSEGNEY</sequence>
<evidence type="ECO:0000256" key="4">
    <source>
        <dbReference type="ARBA" id="ARBA00022741"/>
    </source>
</evidence>
<dbReference type="InterPro" id="IPR058922">
    <property type="entry name" value="WHD_DRP"/>
</dbReference>
<dbReference type="Gene3D" id="1.10.8.430">
    <property type="entry name" value="Helical domain of apoptotic protease-activating factors"/>
    <property type="match status" value="1"/>
</dbReference>
<dbReference type="InterPro" id="IPR032675">
    <property type="entry name" value="LRR_dom_sf"/>
</dbReference>
<proteinExistence type="inferred from homology"/>
<dbReference type="InterPro" id="IPR002182">
    <property type="entry name" value="NB-ARC"/>
</dbReference>
<evidence type="ECO:0000256" key="6">
    <source>
        <dbReference type="ARBA" id="ARBA00023054"/>
    </source>
</evidence>
<evidence type="ECO:0000256" key="2">
    <source>
        <dbReference type="ARBA" id="ARBA00022614"/>
    </source>
</evidence>
<dbReference type="Proteomes" id="UP001341281">
    <property type="component" value="Chromosome 01"/>
</dbReference>
<evidence type="ECO:0000256" key="3">
    <source>
        <dbReference type="ARBA" id="ARBA00022737"/>
    </source>
</evidence>
<dbReference type="AlphaFoldDB" id="A0AAQ3PNA6"/>
<dbReference type="GO" id="GO:0009626">
    <property type="term" value="P:plant-type hypersensitive response"/>
    <property type="evidence" value="ECO:0007669"/>
    <property type="project" value="UniProtKB-ARBA"/>
</dbReference>
<evidence type="ECO:0000313" key="11">
    <source>
        <dbReference type="EMBL" id="WVZ50016.1"/>
    </source>
</evidence>
<dbReference type="GO" id="GO:0043531">
    <property type="term" value="F:ADP binding"/>
    <property type="evidence" value="ECO:0007669"/>
    <property type="project" value="InterPro"/>
</dbReference>
<organism evidence="11 12">
    <name type="scientific">Paspalum notatum var. saurae</name>
    <dbReference type="NCBI Taxonomy" id="547442"/>
    <lineage>
        <taxon>Eukaryota</taxon>
        <taxon>Viridiplantae</taxon>
        <taxon>Streptophyta</taxon>
        <taxon>Embryophyta</taxon>
        <taxon>Tracheophyta</taxon>
        <taxon>Spermatophyta</taxon>
        <taxon>Magnoliopsida</taxon>
        <taxon>Liliopsida</taxon>
        <taxon>Poales</taxon>
        <taxon>Poaceae</taxon>
        <taxon>PACMAD clade</taxon>
        <taxon>Panicoideae</taxon>
        <taxon>Andropogonodae</taxon>
        <taxon>Paspaleae</taxon>
        <taxon>Paspalinae</taxon>
        <taxon>Paspalum</taxon>
    </lineage>
</organism>